<dbReference type="RefSeq" id="WP_197003740.1">
    <property type="nucleotide sequence ID" value="NZ_BONS01000016.1"/>
</dbReference>
<dbReference type="Proteomes" id="UP000622552">
    <property type="component" value="Unassembled WGS sequence"/>
</dbReference>
<sequence>MSAPHRPGSIEELLAAIDAAWADTDRRRPRRTRADGSTVCRDRAGGPDQVAGPDGRVWPASRDRPPDQAHPTPCAAT</sequence>
<evidence type="ECO:0000256" key="1">
    <source>
        <dbReference type="SAM" id="MobiDB-lite"/>
    </source>
</evidence>
<protein>
    <submittedName>
        <fullName evidence="2">Uncharacterized protein</fullName>
    </submittedName>
</protein>
<proteinExistence type="predicted"/>
<gene>
    <name evidence="2" type="ORF">IW245_003009</name>
</gene>
<feature type="region of interest" description="Disordered" evidence="1">
    <location>
        <begin position="25"/>
        <end position="77"/>
    </location>
</feature>
<evidence type="ECO:0000313" key="3">
    <source>
        <dbReference type="Proteomes" id="UP000622552"/>
    </source>
</evidence>
<dbReference type="AlphaFoldDB" id="A0A8J7KG03"/>
<comment type="caution">
    <text evidence="2">The sequence shown here is derived from an EMBL/GenBank/DDBJ whole genome shotgun (WGS) entry which is preliminary data.</text>
</comment>
<evidence type="ECO:0000313" key="2">
    <source>
        <dbReference type="EMBL" id="MBG6136815.1"/>
    </source>
</evidence>
<accession>A0A8J7KG03</accession>
<dbReference type="EMBL" id="JADOUF010000001">
    <property type="protein sequence ID" value="MBG6136815.1"/>
    <property type="molecule type" value="Genomic_DNA"/>
</dbReference>
<reference evidence="2" key="1">
    <citation type="submission" date="2020-11" db="EMBL/GenBank/DDBJ databases">
        <title>Sequencing the genomes of 1000 actinobacteria strains.</title>
        <authorList>
            <person name="Klenk H.-P."/>
        </authorList>
    </citation>
    <scope>NUCLEOTIDE SEQUENCE</scope>
    <source>
        <strain evidence="2">DSM 45356</strain>
    </source>
</reference>
<organism evidence="2 3">
    <name type="scientific">Longispora fulva</name>
    <dbReference type="NCBI Taxonomy" id="619741"/>
    <lineage>
        <taxon>Bacteria</taxon>
        <taxon>Bacillati</taxon>
        <taxon>Actinomycetota</taxon>
        <taxon>Actinomycetes</taxon>
        <taxon>Micromonosporales</taxon>
        <taxon>Micromonosporaceae</taxon>
        <taxon>Longispora</taxon>
    </lineage>
</organism>
<keyword evidence="3" id="KW-1185">Reference proteome</keyword>
<name>A0A8J7KG03_9ACTN</name>